<proteinExistence type="predicted"/>
<accession>A0A2U1ZRB6</accession>
<dbReference type="AlphaFoldDB" id="A0A2U1ZRB6"/>
<evidence type="ECO:0000313" key="2">
    <source>
        <dbReference type="Proteomes" id="UP000245166"/>
    </source>
</evidence>
<evidence type="ECO:0000313" key="1">
    <source>
        <dbReference type="EMBL" id="PWD49534.1"/>
    </source>
</evidence>
<dbReference type="RefSeq" id="WP_109227917.1">
    <property type="nucleotide sequence ID" value="NZ_PYHR01000002.1"/>
</dbReference>
<name>A0A2U1ZRB6_9MICO</name>
<keyword evidence="2" id="KW-1185">Reference proteome</keyword>
<organism evidence="1 2">
    <name type="scientific">Serinibacter arcticus</name>
    <dbReference type="NCBI Taxonomy" id="1655435"/>
    <lineage>
        <taxon>Bacteria</taxon>
        <taxon>Bacillati</taxon>
        <taxon>Actinomycetota</taxon>
        <taxon>Actinomycetes</taxon>
        <taxon>Micrococcales</taxon>
        <taxon>Beutenbergiaceae</taxon>
        <taxon>Serinibacter</taxon>
    </lineage>
</organism>
<dbReference type="Proteomes" id="UP000245166">
    <property type="component" value="Unassembled WGS sequence"/>
</dbReference>
<gene>
    <name evidence="1" type="ORF">C8046_01190</name>
</gene>
<dbReference type="EMBL" id="PYHR01000002">
    <property type="protein sequence ID" value="PWD49534.1"/>
    <property type="molecule type" value="Genomic_DNA"/>
</dbReference>
<comment type="caution">
    <text evidence="1">The sequence shown here is derived from an EMBL/GenBank/DDBJ whole genome shotgun (WGS) entry which is preliminary data.</text>
</comment>
<reference evidence="1 2" key="1">
    <citation type="submission" date="2018-03" db="EMBL/GenBank/DDBJ databases">
        <title>Genome assembly of novel Miniimonas species PCH200.</title>
        <authorList>
            <person name="Thakur V."/>
            <person name="Kumar V."/>
            <person name="Singh D."/>
        </authorList>
    </citation>
    <scope>NUCLEOTIDE SEQUENCE [LARGE SCALE GENOMIC DNA]</scope>
    <source>
        <strain evidence="1 2">PCH200</strain>
    </source>
</reference>
<sequence length="302" mass="32590">MGIFSRRRQPQDSAPDLAGLVAAALTRRGLPFTQLNAGEFAVGSQTLYLENLARMTRDLAPADLEREVERWVGVMTAEKQQGPETLEDVRQAIFPRILHREMFAAAEAAAEQAARAARVLTPDLYLLPAIDRPDTVETVLHPETYGGWEAIWPVAVANLRSLPRPDHRRIEAGPGQEGVGTVHLFETEDFFGATRLLVVEEVLAQALGEPVDASHGLLVAMPGRQSLGVHVLGPDPVAMNNAIRTLVNLARADLPGALIDQVHYRSPDGTLQRISRTTDEGGAAVLVKGAFADALGRLGLTG</sequence>
<dbReference type="OrthoDB" id="3812886at2"/>
<protein>
    <submittedName>
        <fullName evidence="1">Uncharacterized protein</fullName>
    </submittedName>
</protein>